<dbReference type="GeneID" id="28853004"/>
<feature type="repeat" description="ANK" evidence="3">
    <location>
        <begin position="562"/>
        <end position="586"/>
    </location>
</feature>
<comment type="caution">
    <text evidence="5">The sequence shown here is derived from an EMBL/GenBank/DDBJ whole genome shotgun (WGS) entry which is preliminary data.</text>
</comment>
<sequence length="875" mass="97111">MYRSLLVKLLKHVPEPTGALDSVIPGSWDHDFHQWSIESLKAVFTRAVLGFGQSSLVCFIDALDECDDMHQVRDLISYFEELCDKCTSGGTSFRVCFSSRKCPEITTTKGKILVLETEKGHRRDIASYLKSTLNIQEGPTARQIQADLQDKAGGVFLWAVLAANILNKELDKGRVHVLQQRVRDMPNDLCKLFRDILLQGCSSKDETLLCFQWILFAKQPLKPEQLYFAILSGFKPDILHDWSLDMVTTSAMLQFISNSSMGLAMVTESQVPTIQFIHKSVEDFLLQEDGIRQIWHHLGESFQGQSHERLKQCCVNYISIDANAKIGSLLSNAFSQQAVVFRQLAEKKFPFLEYAIQNVLYHANVAQGVGVNQITFLQTFCFPHWTKLNNLLEQYDNGRHTTNASTLYIMAKQNLANLIGSHPSKLSCFKEEGERYGAPMLAALTTNSDAAVRAFLKARVEIEPPTSPLHELYEKYCQSGGKHCGLYRGFQFSPQRGILSHISKECDQAIIISYLLASDRPDAFDGSACMTALSWATKRGHEVVVKFLLDSNMVNPDSKECLGGTPLSLAASNGHETVAQLLLNTGKVDINTKDNIGQTPLLQAAKNGHGMVVKLLLETSGIDAESTDKDGRTPLWWAAENGHKAVMEQLIEASNVGENAAANSGNILLSWAAEKGHESIVELLLGTGIVKVDSKDTSGRTPLLLAAKNGHEPVARLLLQLRRIDVDSKDDRGRTPLCWAVVKGYTSIVKLLLESGKVNANLEDDHGRTPLSWAAEHGREAEIKLLLDIGRVDADLRDDSGPSPLSYAVIGTRNHHLGSETKENTRSPSLPHPALQPTCPDDAELQPWQKQLILLEQENKKRLAMARQEARGYRI</sequence>
<keyword evidence="1" id="KW-0677">Repeat</keyword>
<feature type="repeat" description="ANK" evidence="3">
    <location>
        <begin position="698"/>
        <end position="720"/>
    </location>
</feature>
<keyword evidence="6" id="KW-1185">Reference proteome</keyword>
<keyword evidence="2 3" id="KW-0040">ANK repeat</keyword>
<dbReference type="SUPFAM" id="SSF48403">
    <property type="entry name" value="Ankyrin repeat"/>
    <property type="match status" value="1"/>
</dbReference>
<feature type="repeat" description="ANK" evidence="3">
    <location>
        <begin position="732"/>
        <end position="756"/>
    </location>
</feature>
<dbReference type="PROSITE" id="PS50088">
    <property type="entry name" value="ANK_REPEAT"/>
    <property type="match status" value="5"/>
</dbReference>
<dbReference type="Proteomes" id="UP000078397">
    <property type="component" value="Unassembled WGS sequence"/>
</dbReference>
<feature type="domain" description="Nephrocystin 3-like N-terminal" evidence="4">
    <location>
        <begin position="1"/>
        <end position="100"/>
    </location>
</feature>
<evidence type="ECO:0000313" key="6">
    <source>
        <dbReference type="Proteomes" id="UP000078397"/>
    </source>
</evidence>
<dbReference type="InterPro" id="IPR036770">
    <property type="entry name" value="Ankyrin_rpt-contain_sf"/>
</dbReference>
<gene>
    <name evidence="5" type="ORF">VFPPC_10686</name>
</gene>
<dbReference type="RefSeq" id="XP_018138174.1">
    <property type="nucleotide sequence ID" value="XM_018289010.1"/>
</dbReference>
<evidence type="ECO:0000256" key="2">
    <source>
        <dbReference type="ARBA" id="ARBA00023043"/>
    </source>
</evidence>
<dbReference type="PANTHER" id="PTHR24124:SF14">
    <property type="entry name" value="CHROMOSOME UNDETERMINED SCAFFOLD_25, WHOLE GENOME SHOTGUN SEQUENCE"/>
    <property type="match status" value="1"/>
</dbReference>
<reference evidence="5 6" key="1">
    <citation type="journal article" date="2016" name="PLoS Pathog.">
        <title>Biosynthesis of antibiotic leucinostatins in bio-control fungus Purpureocillium lilacinum and their inhibition on phytophthora revealed by genome mining.</title>
        <authorList>
            <person name="Wang G."/>
            <person name="Liu Z."/>
            <person name="Lin R."/>
            <person name="Li E."/>
            <person name="Mao Z."/>
            <person name="Ling J."/>
            <person name="Yang Y."/>
            <person name="Yin W.B."/>
            <person name="Xie B."/>
        </authorList>
    </citation>
    <scope>NUCLEOTIDE SEQUENCE [LARGE SCALE GENOMIC DNA]</scope>
    <source>
        <strain evidence="5">170</strain>
    </source>
</reference>
<dbReference type="SMART" id="SM00248">
    <property type="entry name" value="ANK"/>
    <property type="match status" value="8"/>
</dbReference>
<dbReference type="GO" id="GO:0005634">
    <property type="term" value="C:nucleus"/>
    <property type="evidence" value="ECO:0007669"/>
    <property type="project" value="TreeGrafter"/>
</dbReference>
<organism evidence="5 6">
    <name type="scientific">Pochonia chlamydosporia 170</name>
    <dbReference type="NCBI Taxonomy" id="1380566"/>
    <lineage>
        <taxon>Eukaryota</taxon>
        <taxon>Fungi</taxon>
        <taxon>Dikarya</taxon>
        <taxon>Ascomycota</taxon>
        <taxon>Pezizomycotina</taxon>
        <taxon>Sordariomycetes</taxon>
        <taxon>Hypocreomycetidae</taxon>
        <taxon>Hypocreales</taxon>
        <taxon>Clavicipitaceae</taxon>
        <taxon>Pochonia</taxon>
    </lineage>
</organism>
<dbReference type="Gene3D" id="1.25.40.20">
    <property type="entry name" value="Ankyrin repeat-containing domain"/>
    <property type="match status" value="3"/>
</dbReference>
<dbReference type="PANTHER" id="PTHR24124">
    <property type="entry name" value="ANKYRIN REPEAT FAMILY A"/>
    <property type="match status" value="1"/>
</dbReference>
<dbReference type="EMBL" id="LSBJ02000009">
    <property type="protein sequence ID" value="OAQ60264.1"/>
    <property type="molecule type" value="Genomic_DNA"/>
</dbReference>
<dbReference type="STRING" id="1380566.A0A179F4B6"/>
<dbReference type="Pfam" id="PF12796">
    <property type="entry name" value="Ank_2"/>
    <property type="match status" value="2"/>
</dbReference>
<protein>
    <submittedName>
        <fullName evidence="5">Nacht and ankyrin domain-containing protein</fullName>
    </submittedName>
</protein>
<dbReference type="AlphaFoldDB" id="A0A179F4B6"/>
<name>A0A179F4B6_METCM</name>
<dbReference type="OrthoDB" id="4955385at2759"/>
<feature type="repeat" description="ANK" evidence="3">
    <location>
        <begin position="596"/>
        <end position="618"/>
    </location>
</feature>
<evidence type="ECO:0000256" key="1">
    <source>
        <dbReference type="ARBA" id="ARBA00022737"/>
    </source>
</evidence>
<evidence type="ECO:0000259" key="4">
    <source>
        <dbReference type="Pfam" id="PF24883"/>
    </source>
</evidence>
<dbReference type="Pfam" id="PF24883">
    <property type="entry name" value="NPHP3_N"/>
    <property type="match status" value="1"/>
</dbReference>
<dbReference type="InterPro" id="IPR056884">
    <property type="entry name" value="NPHP3-like_N"/>
</dbReference>
<dbReference type="InterPro" id="IPR002110">
    <property type="entry name" value="Ankyrin_rpt"/>
</dbReference>
<dbReference type="KEGG" id="pchm:VFPPC_10686"/>
<feature type="repeat" description="ANK" evidence="3">
    <location>
        <begin position="766"/>
        <end position="790"/>
    </location>
</feature>
<dbReference type="PROSITE" id="PS50297">
    <property type="entry name" value="ANK_REP_REGION"/>
    <property type="match status" value="5"/>
</dbReference>
<evidence type="ECO:0000256" key="3">
    <source>
        <dbReference type="PROSITE-ProRule" id="PRU00023"/>
    </source>
</evidence>
<dbReference type="GO" id="GO:0010468">
    <property type="term" value="P:regulation of gene expression"/>
    <property type="evidence" value="ECO:0007669"/>
    <property type="project" value="TreeGrafter"/>
</dbReference>
<dbReference type="Pfam" id="PF00023">
    <property type="entry name" value="Ank"/>
    <property type="match status" value="2"/>
</dbReference>
<evidence type="ECO:0000313" key="5">
    <source>
        <dbReference type="EMBL" id="OAQ60264.1"/>
    </source>
</evidence>
<proteinExistence type="predicted"/>
<accession>A0A179F4B6</accession>